<dbReference type="Proteomes" id="UP000001058">
    <property type="component" value="Unassembled WGS sequence"/>
</dbReference>
<dbReference type="AlphaFoldDB" id="D8UHD0"/>
<evidence type="ECO:0000256" key="5">
    <source>
        <dbReference type="ARBA" id="ARBA00023134"/>
    </source>
</evidence>
<dbReference type="NCBIfam" id="TIGR00484">
    <property type="entry name" value="EF-G"/>
    <property type="match status" value="1"/>
</dbReference>
<dbReference type="InterPro" id="IPR005517">
    <property type="entry name" value="Transl_elong_EFG/EF2_IV"/>
</dbReference>
<keyword evidence="3 6" id="KW-0251">Elongation factor</keyword>
<dbReference type="InterPro" id="IPR020568">
    <property type="entry name" value="Ribosomal_Su5_D2-typ_SF"/>
</dbReference>
<dbReference type="InterPro" id="IPR041095">
    <property type="entry name" value="EFG_II"/>
</dbReference>
<dbReference type="FunFam" id="3.30.70.240:FF:000001">
    <property type="entry name" value="Elongation factor G"/>
    <property type="match status" value="1"/>
</dbReference>
<dbReference type="InterPro" id="IPR035647">
    <property type="entry name" value="EFG_III/V"/>
</dbReference>
<keyword evidence="4 6" id="KW-0648">Protein biosynthesis</keyword>
<dbReference type="FunFam" id="3.40.50.300:FF:000029">
    <property type="entry name" value="Elongation factor G"/>
    <property type="match status" value="1"/>
</dbReference>
<dbReference type="STRING" id="3068.D8UHD0"/>
<keyword evidence="5 6" id="KW-0342">GTP-binding</keyword>
<dbReference type="GO" id="GO:0005739">
    <property type="term" value="C:mitochondrion"/>
    <property type="evidence" value="ECO:0007669"/>
    <property type="project" value="UniProtKB-SubCell"/>
</dbReference>
<evidence type="ECO:0000313" key="9">
    <source>
        <dbReference type="Proteomes" id="UP000001058"/>
    </source>
</evidence>
<dbReference type="KEGG" id="vcn:VOLCADRAFT_68943"/>
<dbReference type="FunFam" id="2.40.30.10:FF:000022">
    <property type="entry name" value="Elongation factor G, mitochondrial"/>
    <property type="match status" value="1"/>
</dbReference>
<dbReference type="SMART" id="SM00838">
    <property type="entry name" value="EFG_C"/>
    <property type="match status" value="1"/>
</dbReference>
<dbReference type="GO" id="GO:0005525">
    <property type="term" value="F:GTP binding"/>
    <property type="evidence" value="ECO:0007669"/>
    <property type="project" value="UniProtKB-UniRule"/>
</dbReference>
<dbReference type="SUPFAM" id="SSF54980">
    <property type="entry name" value="EF-G C-terminal domain-like"/>
    <property type="match status" value="2"/>
</dbReference>
<dbReference type="FunCoup" id="D8UHD0">
    <property type="interactions" value="1707"/>
</dbReference>
<dbReference type="Pfam" id="PF14492">
    <property type="entry name" value="EFG_III"/>
    <property type="match status" value="1"/>
</dbReference>
<comment type="function">
    <text evidence="6">Mitochondrial GTPase that catalyzes the GTP-dependent ribosomal translocation step during translation elongation. During this step, the ribosome changes from the pre-translocational (PRE) to the post-translocational (POST) state as the newly formed A-site-bound peptidyl-tRNA and P-site-bound deacylated tRNA move to the P and E sites, respectively. Catalyzes the coordinated movement of the two tRNA molecules, the mRNA and conformational changes in the ribosome.</text>
</comment>
<evidence type="ECO:0000256" key="6">
    <source>
        <dbReference type="HAMAP-Rule" id="MF_03061"/>
    </source>
</evidence>
<dbReference type="RefSeq" id="XP_002958044.1">
    <property type="nucleotide sequence ID" value="XM_002957998.1"/>
</dbReference>
<dbReference type="PRINTS" id="PR00315">
    <property type="entry name" value="ELONGATNFCT"/>
</dbReference>
<dbReference type="CDD" id="cd01886">
    <property type="entry name" value="EF-G"/>
    <property type="match status" value="1"/>
</dbReference>
<dbReference type="Pfam" id="PF00009">
    <property type="entry name" value="GTP_EFTU"/>
    <property type="match status" value="1"/>
</dbReference>
<gene>
    <name evidence="8" type="ORF">VOLCADRAFT_68943</name>
</gene>
<dbReference type="PROSITE" id="PS51722">
    <property type="entry name" value="G_TR_2"/>
    <property type="match status" value="1"/>
</dbReference>
<evidence type="ECO:0000256" key="3">
    <source>
        <dbReference type="ARBA" id="ARBA00022768"/>
    </source>
</evidence>
<organism evidence="9">
    <name type="scientific">Volvox carteri f. nagariensis</name>
    <dbReference type="NCBI Taxonomy" id="3068"/>
    <lineage>
        <taxon>Eukaryota</taxon>
        <taxon>Viridiplantae</taxon>
        <taxon>Chlorophyta</taxon>
        <taxon>core chlorophytes</taxon>
        <taxon>Chlorophyceae</taxon>
        <taxon>CS clade</taxon>
        <taxon>Chlamydomonadales</taxon>
        <taxon>Volvocaceae</taxon>
        <taxon>Volvox</taxon>
    </lineage>
</organism>
<feature type="binding site" evidence="6">
    <location>
        <begin position="198"/>
        <end position="201"/>
    </location>
    <ligand>
        <name>GTP</name>
        <dbReference type="ChEBI" id="CHEBI:37565"/>
    </ligand>
</feature>
<dbReference type="OrthoDB" id="198619at2759"/>
<dbReference type="InterPro" id="IPR000640">
    <property type="entry name" value="EFG_V-like"/>
</dbReference>
<dbReference type="EMBL" id="GL378405">
    <property type="protein sequence ID" value="EFJ40884.1"/>
    <property type="molecule type" value="Genomic_DNA"/>
</dbReference>
<dbReference type="InterPro" id="IPR009000">
    <property type="entry name" value="Transl_B-barrel_sf"/>
</dbReference>
<comment type="pathway">
    <text evidence="6">Protein biosynthesis; polypeptide chain elongation.</text>
</comment>
<dbReference type="InterPro" id="IPR005225">
    <property type="entry name" value="Small_GTP-bd"/>
</dbReference>
<dbReference type="SUPFAM" id="SSF54211">
    <property type="entry name" value="Ribosomal protein S5 domain 2-like"/>
    <property type="match status" value="1"/>
</dbReference>
<dbReference type="GO" id="GO:0003924">
    <property type="term" value="F:GTPase activity"/>
    <property type="evidence" value="ECO:0007669"/>
    <property type="project" value="UniProtKB-UniRule"/>
</dbReference>
<dbReference type="Gene3D" id="3.30.230.10">
    <property type="match status" value="1"/>
</dbReference>
<dbReference type="Gene3D" id="2.40.30.10">
    <property type="entry name" value="Translation factors"/>
    <property type="match status" value="1"/>
</dbReference>
<dbReference type="PANTHER" id="PTHR43636">
    <property type="entry name" value="ELONGATION FACTOR G, MITOCHONDRIAL"/>
    <property type="match status" value="1"/>
</dbReference>
<dbReference type="PANTHER" id="PTHR43636:SF2">
    <property type="entry name" value="ELONGATION FACTOR G, MITOCHONDRIAL"/>
    <property type="match status" value="1"/>
</dbReference>
<dbReference type="Gene3D" id="3.30.70.240">
    <property type="match status" value="1"/>
</dbReference>
<evidence type="ECO:0000256" key="2">
    <source>
        <dbReference type="ARBA" id="ARBA00022741"/>
    </source>
</evidence>
<dbReference type="GeneID" id="9623141"/>
<keyword evidence="2 6" id="KW-0547">Nucleotide-binding</keyword>
<dbReference type="InParanoid" id="D8UHD0"/>
<evidence type="ECO:0000256" key="1">
    <source>
        <dbReference type="ARBA" id="ARBA00005870"/>
    </source>
</evidence>
<dbReference type="InterPro" id="IPR027417">
    <property type="entry name" value="P-loop_NTPase"/>
</dbReference>
<sequence>MSRSVARIFTLGLGRGLQPFFSTLGTSNVLSHIRIAGKDHCGHLDGWLARCFSTALSPVSEQEQQALSLIRNIGISAHIDSGKTTLTERILYYTGRIREIHEVRGKDGVGAKMDSMDLEREKGITIQSAATYCAWKDKQINIIDTPGHVDFTIEVERSLRVLDGAILVLCSVGGVQSQSITVDRQMKRYNVPRLVFVNKLDRAGANPWRCIDMARDKLKLNVAAVQIPIGLEEQHAGVVDLVGRKAFYFEGPKGEKVVEGPVPDRLAAEVESRRMELLEKVSEVDDLLAEKFLSEEPVGPEELRAAIRRATLALKFQPVFMGSAFKNKGVQLLLDGVLDYLPCPTEVVNEALDLARDEQRLVLPCAPGGPFVGLAFKLEEGKYGQLTYVRIYSGTLRKGDSVVNMSSNKKAGARPPGADVRVPRLVRMHANEMEDIGQAAAGDIVAVFGMDCASGDTLTDGVKLAMTSIRVPDPVMSLALTPTSAEHFPTFMKALQSNTGEIIVSGMGELHLEVYIERIKREYRVTCEVGKPKVSYREALTARAEFNYLHKRQSGGAGQFGKVVGWIEPLPEDSPVPFVFENKLVGTAVPPEFHSAIEKGFVEAANSGSLIGAPVYGVRVVLTDGASHAVDSSATMGDINRRKGLILDSGAVGDDTVVTAHVPLNLMFGYSTALRSATQGKGEFSMEYSHHAAVPREAQATLVGEIKRAAAA</sequence>
<feature type="binding site" evidence="6">
    <location>
        <begin position="77"/>
        <end position="84"/>
    </location>
    <ligand>
        <name>GTP</name>
        <dbReference type="ChEBI" id="CHEBI:37565"/>
    </ligand>
</feature>
<evidence type="ECO:0000256" key="4">
    <source>
        <dbReference type="ARBA" id="ARBA00022917"/>
    </source>
</evidence>
<dbReference type="InterPro" id="IPR014721">
    <property type="entry name" value="Ribsml_uS5_D2-typ_fold_subgr"/>
</dbReference>
<dbReference type="UniPathway" id="UPA00345"/>
<feature type="binding site" evidence="6">
    <location>
        <begin position="144"/>
        <end position="148"/>
    </location>
    <ligand>
        <name>GTP</name>
        <dbReference type="ChEBI" id="CHEBI:37565"/>
    </ligand>
</feature>
<dbReference type="Pfam" id="PF03144">
    <property type="entry name" value="GTP_EFTU_D2"/>
    <property type="match status" value="1"/>
</dbReference>
<protein>
    <recommendedName>
        <fullName evidence="6">Elongation factor G, mitochondrial</fullName>
        <shortName evidence="6">EF-Gmt</shortName>
    </recommendedName>
    <alternativeName>
        <fullName evidence="6">Elongation factor G 1, mitochondrial</fullName>
        <shortName evidence="6">mEF-G 1</shortName>
    </alternativeName>
    <alternativeName>
        <fullName evidence="6">Elongation factor G1</fullName>
    </alternativeName>
</protein>
<dbReference type="InterPro" id="IPR031157">
    <property type="entry name" value="G_TR_CS"/>
</dbReference>
<dbReference type="GO" id="GO:0070125">
    <property type="term" value="P:mitochondrial translational elongation"/>
    <property type="evidence" value="ECO:0007669"/>
    <property type="project" value="UniProtKB-UniRule"/>
</dbReference>
<dbReference type="CDD" id="cd04091">
    <property type="entry name" value="mtEFG1_II_like"/>
    <property type="match status" value="1"/>
</dbReference>
<name>D8UHD0_VOLCA</name>
<dbReference type="SUPFAM" id="SSF52540">
    <property type="entry name" value="P-loop containing nucleoside triphosphate hydrolases"/>
    <property type="match status" value="1"/>
</dbReference>
<dbReference type="InterPro" id="IPR004540">
    <property type="entry name" value="Transl_elong_EFG/EF2"/>
</dbReference>
<dbReference type="InterPro" id="IPR000795">
    <property type="entry name" value="T_Tr_GTP-bd_dom"/>
</dbReference>
<dbReference type="InterPro" id="IPR004161">
    <property type="entry name" value="EFTu-like_2"/>
</dbReference>
<evidence type="ECO:0000259" key="7">
    <source>
        <dbReference type="PROSITE" id="PS51722"/>
    </source>
</evidence>
<dbReference type="Gene3D" id="3.30.70.870">
    <property type="entry name" value="Elongation Factor G (Translational Gtpase), domain 3"/>
    <property type="match status" value="1"/>
</dbReference>
<dbReference type="eggNOG" id="KOG0465">
    <property type="taxonomic scope" value="Eukaryota"/>
</dbReference>
<dbReference type="Gene3D" id="3.40.50.300">
    <property type="entry name" value="P-loop containing nucleotide triphosphate hydrolases"/>
    <property type="match status" value="1"/>
</dbReference>
<dbReference type="HAMAP" id="MF_00054_B">
    <property type="entry name" value="EF_G_EF_2_B"/>
    <property type="match status" value="1"/>
</dbReference>
<comment type="similarity">
    <text evidence="6">Belongs to the GTP-binding elongation factor family. EF-G/EF-2 subfamily.</text>
</comment>
<keyword evidence="6" id="KW-0496">Mitochondrion</keyword>
<dbReference type="GO" id="GO:0003746">
    <property type="term" value="F:translation elongation factor activity"/>
    <property type="evidence" value="ECO:0007669"/>
    <property type="project" value="UniProtKB-UniRule"/>
</dbReference>
<comment type="subcellular location">
    <subcellularLocation>
        <location evidence="6">Mitochondrion</location>
    </subcellularLocation>
</comment>
<reference evidence="8 9" key="1">
    <citation type="journal article" date="2010" name="Science">
        <title>Genomic analysis of organismal complexity in the multicellular green alga Volvox carteri.</title>
        <authorList>
            <person name="Prochnik S.E."/>
            <person name="Umen J."/>
            <person name="Nedelcu A.M."/>
            <person name="Hallmann A."/>
            <person name="Miller S.M."/>
            <person name="Nishii I."/>
            <person name="Ferris P."/>
            <person name="Kuo A."/>
            <person name="Mitros T."/>
            <person name="Fritz-Laylin L.K."/>
            <person name="Hellsten U."/>
            <person name="Chapman J."/>
            <person name="Simakov O."/>
            <person name="Rensing S.A."/>
            <person name="Terry A."/>
            <person name="Pangilinan J."/>
            <person name="Kapitonov V."/>
            <person name="Jurka J."/>
            <person name="Salamov A."/>
            <person name="Shapiro H."/>
            <person name="Schmutz J."/>
            <person name="Grimwood J."/>
            <person name="Lindquist E."/>
            <person name="Lucas S."/>
            <person name="Grigoriev I.V."/>
            <person name="Schmitt R."/>
            <person name="Kirk D."/>
            <person name="Rokhsar D.S."/>
        </authorList>
    </citation>
    <scope>NUCLEOTIDE SEQUENCE [LARGE SCALE GENOMIC DNA]</scope>
    <source>
        <strain evidence="9">f. Nagariensis / Eve</strain>
    </source>
</reference>
<dbReference type="Pfam" id="PF03764">
    <property type="entry name" value="EFG_IV"/>
    <property type="match status" value="1"/>
</dbReference>
<feature type="domain" description="Tr-type G" evidence="7">
    <location>
        <begin position="68"/>
        <end position="345"/>
    </location>
</feature>
<dbReference type="NCBIfam" id="TIGR00231">
    <property type="entry name" value="small_GTP"/>
    <property type="match status" value="1"/>
</dbReference>
<proteinExistence type="inferred from homology"/>
<accession>D8UHD0</accession>
<dbReference type="SMART" id="SM00889">
    <property type="entry name" value="EFG_IV"/>
    <property type="match status" value="1"/>
</dbReference>
<evidence type="ECO:0000313" key="8">
    <source>
        <dbReference type="EMBL" id="EFJ40884.1"/>
    </source>
</evidence>
<comment type="similarity">
    <text evidence="1">Belongs to the TRAFAC class translation factor GTPase superfamily. Classic translation factor GTPase family. EF-G/EF-2 subfamily.</text>
</comment>
<dbReference type="SUPFAM" id="SSF50447">
    <property type="entry name" value="Translation proteins"/>
    <property type="match status" value="1"/>
</dbReference>
<keyword evidence="9" id="KW-1185">Reference proteome</keyword>
<dbReference type="PROSITE" id="PS00301">
    <property type="entry name" value="G_TR_1"/>
    <property type="match status" value="1"/>
</dbReference>